<evidence type="ECO:0000256" key="1">
    <source>
        <dbReference type="SAM" id="MobiDB-lite"/>
    </source>
</evidence>
<dbReference type="Gene3D" id="3.40.50.12780">
    <property type="entry name" value="N-terminal domain of ligase-like"/>
    <property type="match status" value="1"/>
</dbReference>
<gene>
    <name evidence="2" type="ORF">BO82DRAFT_356591</name>
</gene>
<dbReference type="PANTHER" id="PTHR43845:SF1">
    <property type="entry name" value="BLR5969 PROTEIN"/>
    <property type="match status" value="1"/>
</dbReference>
<dbReference type="Proteomes" id="UP000248340">
    <property type="component" value="Unassembled WGS sequence"/>
</dbReference>
<proteinExistence type="predicted"/>
<dbReference type="GeneID" id="37138511"/>
<dbReference type="SUPFAM" id="SSF56801">
    <property type="entry name" value="Acetyl-CoA synthetase-like"/>
    <property type="match status" value="1"/>
</dbReference>
<dbReference type="RefSeq" id="XP_025489414.1">
    <property type="nucleotide sequence ID" value="XM_025635770.1"/>
</dbReference>
<dbReference type="AlphaFoldDB" id="A0A319C286"/>
<feature type="region of interest" description="Disordered" evidence="1">
    <location>
        <begin position="36"/>
        <end position="55"/>
    </location>
</feature>
<dbReference type="STRING" id="1448315.A0A319C286"/>
<reference evidence="2 3" key="1">
    <citation type="submission" date="2016-12" db="EMBL/GenBank/DDBJ databases">
        <title>The genomes of Aspergillus section Nigri reveals drivers in fungal speciation.</title>
        <authorList>
            <consortium name="DOE Joint Genome Institute"/>
            <person name="Vesth T.C."/>
            <person name="Nybo J."/>
            <person name="Theobald S."/>
            <person name="Brandl J."/>
            <person name="Frisvad J.C."/>
            <person name="Nielsen K.F."/>
            <person name="Lyhne E.K."/>
            <person name="Kogle M.E."/>
            <person name="Kuo A."/>
            <person name="Riley R."/>
            <person name="Clum A."/>
            <person name="Nolan M."/>
            <person name="Lipzen A."/>
            <person name="Salamov A."/>
            <person name="Henrissat B."/>
            <person name="Wiebenga A."/>
            <person name="De Vries R.P."/>
            <person name="Grigoriev I.V."/>
            <person name="Mortensen U.H."/>
            <person name="Andersen M.R."/>
            <person name="Baker S.E."/>
        </authorList>
    </citation>
    <scope>NUCLEOTIDE SEQUENCE [LARGE SCALE GENOMIC DNA]</scope>
    <source>
        <strain evidence="2 3">CBS 121591</strain>
    </source>
</reference>
<dbReference type="PANTHER" id="PTHR43845">
    <property type="entry name" value="BLR5969 PROTEIN"/>
    <property type="match status" value="1"/>
</dbReference>
<name>A0A319C286_9EURO</name>
<dbReference type="EMBL" id="KZ821721">
    <property type="protein sequence ID" value="PYH79214.1"/>
    <property type="molecule type" value="Genomic_DNA"/>
</dbReference>
<dbReference type="VEuPathDB" id="FungiDB:BO82DRAFT_356591"/>
<evidence type="ECO:0000313" key="3">
    <source>
        <dbReference type="Proteomes" id="UP000248340"/>
    </source>
</evidence>
<dbReference type="OrthoDB" id="10047078at2759"/>
<sequence length="465" mass="52213">MNTNNFPLSDVLAVAKIHPFYNSDVLYPPDPEQIRAAVQSGDSQPRKTTSSSLESLPLTTKKNLYQVVERLTKDTSPQNEYRRSAYVSITGGGSGGLPLMFLSDAKENRQQRAAFGDFLRICRVVEPHDWILTTHAAGYWYRSLDLMSEILENAGGTILSAGNFMTPDEVVRALEHYNINVLTGDGSQVIQIVHRIGTLPAEKRKGIRLTKVIYTSEPLTDGQRQYIRATLGPVKICSVLGSAESGPYALHNPDLTGDAGLTGSMDFVFDTRSLVVEILPPAVMENGSPSGFKSLPEGQEGVIVQTSLQRRRNPLVRYITGDLASVHPLPDLARSVVPESDLEHLRVLRLRGRDRRFSFKWYGVYFEFTNIEKLMQREDFGFLQWQIIKATHDSSPQTVLEVRILREVASEHLIALQDLVYELESFFFVLPENRHLFRLAFVEDLGGFEKSGTGNKVMKFVDRTH</sequence>
<protein>
    <recommendedName>
        <fullName evidence="4">AMP-dependent synthetase/ligase domain-containing protein</fullName>
    </recommendedName>
</protein>
<keyword evidence="3" id="KW-1185">Reference proteome</keyword>
<accession>A0A319C286</accession>
<organism evidence="2 3">
    <name type="scientific">Aspergillus uvarum CBS 121591</name>
    <dbReference type="NCBI Taxonomy" id="1448315"/>
    <lineage>
        <taxon>Eukaryota</taxon>
        <taxon>Fungi</taxon>
        <taxon>Dikarya</taxon>
        <taxon>Ascomycota</taxon>
        <taxon>Pezizomycotina</taxon>
        <taxon>Eurotiomycetes</taxon>
        <taxon>Eurotiomycetidae</taxon>
        <taxon>Eurotiales</taxon>
        <taxon>Aspergillaceae</taxon>
        <taxon>Aspergillus</taxon>
        <taxon>Aspergillus subgen. Circumdati</taxon>
    </lineage>
</organism>
<evidence type="ECO:0000313" key="2">
    <source>
        <dbReference type="EMBL" id="PYH79214.1"/>
    </source>
</evidence>
<dbReference type="InterPro" id="IPR042099">
    <property type="entry name" value="ANL_N_sf"/>
</dbReference>
<evidence type="ECO:0008006" key="4">
    <source>
        <dbReference type="Google" id="ProtNLM"/>
    </source>
</evidence>